<feature type="transmembrane region" description="Helical" evidence="8">
    <location>
        <begin position="393"/>
        <end position="414"/>
    </location>
</feature>
<dbReference type="InterPro" id="IPR037294">
    <property type="entry name" value="ABC_BtuC-like"/>
</dbReference>
<keyword evidence="3" id="KW-0813">Transport</keyword>
<keyword evidence="10" id="KW-1185">Reference proteome</keyword>
<dbReference type="RefSeq" id="WP_188611408.1">
    <property type="nucleotide sequence ID" value="NZ_BMGG01000008.1"/>
</dbReference>
<evidence type="ECO:0000313" key="10">
    <source>
        <dbReference type="Proteomes" id="UP000637002"/>
    </source>
</evidence>
<dbReference type="CDD" id="cd06550">
    <property type="entry name" value="TM_ABC_iron-siderophores_like"/>
    <property type="match status" value="1"/>
</dbReference>
<dbReference type="SUPFAM" id="SSF81345">
    <property type="entry name" value="ABC transporter involved in vitamin B12 uptake, BtuC"/>
    <property type="match status" value="2"/>
</dbReference>
<feature type="transmembrane region" description="Helical" evidence="8">
    <location>
        <begin position="351"/>
        <end position="373"/>
    </location>
</feature>
<dbReference type="InterPro" id="IPR000522">
    <property type="entry name" value="ABC_transptr_permease_BtuC"/>
</dbReference>
<dbReference type="PANTHER" id="PTHR30472">
    <property type="entry name" value="FERRIC ENTEROBACTIN TRANSPORT SYSTEM PERMEASE PROTEIN"/>
    <property type="match status" value="1"/>
</dbReference>
<sequence>MAELTLAARRPAGPALLWGVLATTAAALFAARLALPPAVSADAATADGLRHILLWHSTLPRAATALLAGAALGLAGALLQRVLRNPIADPSTLGIASGAQLALTLALVLAPAALGVAREAVAFAGGLAAAAIVLCLAWSRGLAPVTVAIAGMTLALMASALGAAIALAHGEYVLSLFVWGAGSLHQQSWAPARSLALNLAAGGLAAALLSRPLLLLGLDDASARSLGVGLLTSRLAVIAVAVWLAASVTAEVGIIGFIGLAAPALASASGVTSPRRLLLVAPPLGALLLWLTDGLVQMTASRGSDAIPTGAAAGLIGGPLLLWLLPRLALGERAPPQLAPHPIRRLTRPRHALAGLAAAGLAIAAITLVLGRAPDGWSLAHGDLLAALLPFRGPRMLAAAAAGALLGAAGALMQRLTGNPLAGPEVLGVNAGAGVGLCATLMLLAAPGPEAMMAGTTLGALAAIAVILAIAARTGFGPERLLLAGIAVGAFCLALLTAVLASGDRNAFTLLAWMAGSTDRITLSQALVTAGAALVLIAPLPLLGRWLDLLPLGTAASHGLGLPVAGSRFVLALAAALMAALASLMVGPLSLVGLVGPHLARLLGFARGGPQVVAAALIGAVLLLGVDWLGRTIAFPYQIPTGLLASLVGGPYLLWLLRRGGSTSA</sequence>
<feature type="transmembrane region" description="Helical" evidence="8">
    <location>
        <begin position="278"/>
        <end position="300"/>
    </location>
</feature>
<reference evidence="9" key="2">
    <citation type="submission" date="2020-09" db="EMBL/GenBank/DDBJ databases">
        <authorList>
            <person name="Sun Q."/>
            <person name="Zhou Y."/>
        </authorList>
    </citation>
    <scope>NUCLEOTIDE SEQUENCE</scope>
    <source>
        <strain evidence="9">CGMCC 1.12919</strain>
    </source>
</reference>
<comment type="subcellular location">
    <subcellularLocation>
        <location evidence="1">Cell membrane</location>
        <topology evidence="1">Multi-pass membrane protein</topology>
    </subcellularLocation>
</comment>
<evidence type="ECO:0000256" key="3">
    <source>
        <dbReference type="ARBA" id="ARBA00022448"/>
    </source>
</evidence>
<accession>A0A916XKT7</accession>
<dbReference type="GO" id="GO:0022857">
    <property type="term" value="F:transmembrane transporter activity"/>
    <property type="evidence" value="ECO:0007669"/>
    <property type="project" value="InterPro"/>
</dbReference>
<feature type="transmembrane region" description="Helical" evidence="8">
    <location>
        <begin position="226"/>
        <end position="246"/>
    </location>
</feature>
<evidence type="ECO:0000256" key="2">
    <source>
        <dbReference type="ARBA" id="ARBA00007935"/>
    </source>
</evidence>
<keyword evidence="7 8" id="KW-0472">Membrane</keyword>
<evidence type="ECO:0000313" key="9">
    <source>
        <dbReference type="EMBL" id="GGC82086.1"/>
    </source>
</evidence>
<feature type="transmembrane region" description="Helical" evidence="8">
    <location>
        <begin position="426"/>
        <end position="446"/>
    </location>
</feature>
<gene>
    <name evidence="9" type="ORF">GCM10010994_45020</name>
</gene>
<evidence type="ECO:0000256" key="7">
    <source>
        <dbReference type="ARBA" id="ARBA00023136"/>
    </source>
</evidence>
<dbReference type="Gene3D" id="1.10.3470.10">
    <property type="entry name" value="ABC transporter involved in vitamin B12 uptake, BtuC"/>
    <property type="match status" value="2"/>
</dbReference>
<proteinExistence type="inferred from homology"/>
<feature type="transmembrane region" description="Helical" evidence="8">
    <location>
        <begin position="572"/>
        <end position="600"/>
    </location>
</feature>
<keyword evidence="5 8" id="KW-0812">Transmembrane</keyword>
<keyword evidence="6 8" id="KW-1133">Transmembrane helix</keyword>
<reference evidence="9" key="1">
    <citation type="journal article" date="2014" name="Int. J. Syst. Evol. Microbiol.">
        <title>Complete genome sequence of Corynebacterium casei LMG S-19264T (=DSM 44701T), isolated from a smear-ripened cheese.</title>
        <authorList>
            <consortium name="US DOE Joint Genome Institute (JGI-PGF)"/>
            <person name="Walter F."/>
            <person name="Albersmeier A."/>
            <person name="Kalinowski J."/>
            <person name="Ruckert C."/>
        </authorList>
    </citation>
    <scope>NUCLEOTIDE SEQUENCE</scope>
    <source>
        <strain evidence="9">CGMCC 1.12919</strain>
    </source>
</reference>
<evidence type="ECO:0000256" key="1">
    <source>
        <dbReference type="ARBA" id="ARBA00004651"/>
    </source>
</evidence>
<feature type="transmembrane region" description="Helical" evidence="8">
    <location>
        <begin position="635"/>
        <end position="657"/>
    </location>
</feature>
<evidence type="ECO:0000256" key="8">
    <source>
        <dbReference type="SAM" id="Phobius"/>
    </source>
</evidence>
<feature type="transmembrane region" description="Helical" evidence="8">
    <location>
        <begin position="59"/>
        <end position="79"/>
    </location>
</feature>
<dbReference type="PANTHER" id="PTHR30472:SF37">
    <property type="entry name" value="FE(3+) DICITRATE TRANSPORT SYSTEM PERMEASE PROTEIN FECD-RELATED"/>
    <property type="match status" value="1"/>
</dbReference>
<feature type="transmembrane region" description="Helical" evidence="8">
    <location>
        <begin position="252"/>
        <end position="271"/>
    </location>
</feature>
<feature type="transmembrane region" description="Helical" evidence="8">
    <location>
        <begin position="120"/>
        <end position="138"/>
    </location>
</feature>
<evidence type="ECO:0000256" key="4">
    <source>
        <dbReference type="ARBA" id="ARBA00022475"/>
    </source>
</evidence>
<dbReference type="Proteomes" id="UP000637002">
    <property type="component" value="Unassembled WGS sequence"/>
</dbReference>
<protein>
    <submittedName>
        <fullName evidence="9">Fe3+-hydroxamate ABC transporter permease FhuB</fullName>
    </submittedName>
</protein>
<name>A0A916XKT7_9HYPH</name>
<feature type="transmembrane region" description="Helical" evidence="8">
    <location>
        <begin position="306"/>
        <end position="330"/>
    </location>
</feature>
<feature type="transmembrane region" description="Helical" evidence="8">
    <location>
        <begin position="91"/>
        <end position="114"/>
    </location>
</feature>
<dbReference type="GO" id="GO:0033214">
    <property type="term" value="P:siderophore-iron import into cell"/>
    <property type="evidence" value="ECO:0007669"/>
    <property type="project" value="TreeGrafter"/>
</dbReference>
<evidence type="ECO:0000256" key="5">
    <source>
        <dbReference type="ARBA" id="ARBA00022692"/>
    </source>
</evidence>
<feature type="transmembrane region" description="Helical" evidence="8">
    <location>
        <begin position="145"/>
        <end position="168"/>
    </location>
</feature>
<organism evidence="9 10">
    <name type="scientific">Chelatococcus reniformis</name>
    <dbReference type="NCBI Taxonomy" id="1494448"/>
    <lineage>
        <taxon>Bacteria</taxon>
        <taxon>Pseudomonadati</taxon>
        <taxon>Pseudomonadota</taxon>
        <taxon>Alphaproteobacteria</taxon>
        <taxon>Hyphomicrobiales</taxon>
        <taxon>Chelatococcaceae</taxon>
        <taxon>Chelatococcus</taxon>
    </lineage>
</organism>
<dbReference type="AlphaFoldDB" id="A0A916XKT7"/>
<dbReference type="Pfam" id="PF01032">
    <property type="entry name" value="FecCD"/>
    <property type="match status" value="2"/>
</dbReference>
<dbReference type="EMBL" id="BMGG01000008">
    <property type="protein sequence ID" value="GGC82086.1"/>
    <property type="molecule type" value="Genomic_DNA"/>
</dbReference>
<feature type="transmembrane region" description="Helical" evidence="8">
    <location>
        <begin position="612"/>
        <end position="629"/>
    </location>
</feature>
<feature type="transmembrane region" description="Helical" evidence="8">
    <location>
        <begin position="195"/>
        <end position="214"/>
    </location>
</feature>
<feature type="transmembrane region" description="Helical" evidence="8">
    <location>
        <begin position="481"/>
        <end position="501"/>
    </location>
</feature>
<evidence type="ECO:0000256" key="6">
    <source>
        <dbReference type="ARBA" id="ARBA00022989"/>
    </source>
</evidence>
<dbReference type="NCBIfam" id="NF007866">
    <property type="entry name" value="PRK10577.1-2"/>
    <property type="match status" value="1"/>
</dbReference>
<dbReference type="GO" id="GO:0005886">
    <property type="term" value="C:plasma membrane"/>
    <property type="evidence" value="ECO:0007669"/>
    <property type="project" value="UniProtKB-SubCell"/>
</dbReference>
<feature type="transmembrane region" description="Helical" evidence="8">
    <location>
        <begin position="452"/>
        <end position="472"/>
    </location>
</feature>
<comment type="similarity">
    <text evidence="2">Belongs to the binding-protein-dependent transport system permease family. FecCD subfamily.</text>
</comment>
<comment type="caution">
    <text evidence="9">The sequence shown here is derived from an EMBL/GenBank/DDBJ whole genome shotgun (WGS) entry which is preliminary data.</text>
</comment>
<keyword evidence="4" id="KW-1003">Cell membrane</keyword>